<sequence length="562" mass="60575">MWRSIDRVHRGRAARALSTAAESSYALRSTTFIPTTKEVPADAAIPSHQLLVRAGMIRKTSNGIYMMLPLAGRVLAKLEAIIDKHMAAIGCSKLSMPCLLTADLWKETGRWESSGPELFRVHDRRDVAHCLGPTHEEVFTSLVASTVSSPKQLPLRLYQIGRKYRDEIRPRFGLLRAKEFVMKDAYTFDLDRAGAETTYHLMVDAYHKILHALRLPIAQVEADTGNIGGSLSHEFHVLSGFGEDALLSCSECNYAANVEKARGVLMSPPAPLQATTPVASLADVVQAPAGYVPTLYLAENKTQLVVVLTPEGREVNPLALKGHIADVDNLVAVAKGHVDCALELPSPRVFVDAGVAPSAALAAFLNSAGAVHGEFRLAREHDGCPCCSGSLVEKRGIEVGHVFYLGDKYSKVLGAKYLDANGKAQTMDMGCYGMGVTRLMAAAVESLHDAHGIVWPDAIAPYKAVVVGLGKEADPTAAAAKDIAASLARVLPDDVMLDDRWAERPGVKLTEAELVGYTWRVVVGKRFASEGLVEVLHRPSMTVSHVPPSELEAIVTGCTPKP</sequence>
<keyword evidence="14" id="KW-1185">Reference proteome</keyword>
<dbReference type="EC" id="6.1.1.15" evidence="3"/>
<evidence type="ECO:0000256" key="7">
    <source>
        <dbReference type="ARBA" id="ARBA00022840"/>
    </source>
</evidence>
<dbReference type="InterPro" id="IPR045864">
    <property type="entry name" value="aa-tRNA-synth_II/BPL/LPL"/>
</dbReference>
<comment type="subunit">
    <text evidence="2">Homodimer.</text>
</comment>
<dbReference type="EMBL" id="JNBR01000580">
    <property type="protein sequence ID" value="OQR90819.1"/>
    <property type="molecule type" value="Genomic_DNA"/>
</dbReference>
<dbReference type="InterPro" id="IPR002316">
    <property type="entry name" value="Pro-tRNA-ligase_IIa"/>
</dbReference>
<keyword evidence="9 13" id="KW-0030">Aminoacyl-tRNA synthetase</keyword>
<dbReference type="CDD" id="cd00779">
    <property type="entry name" value="ProRS_core_prok"/>
    <property type="match status" value="1"/>
</dbReference>
<dbReference type="NCBIfam" id="TIGR00409">
    <property type="entry name" value="proS_fam_II"/>
    <property type="match status" value="1"/>
</dbReference>
<dbReference type="InterPro" id="IPR002314">
    <property type="entry name" value="aa-tRNA-synt_IIb"/>
</dbReference>
<dbReference type="PANTHER" id="PTHR42753">
    <property type="entry name" value="MITOCHONDRIAL RIBOSOME PROTEIN L39/PROLYL-TRNA LIGASE FAMILY MEMBER"/>
    <property type="match status" value="1"/>
</dbReference>
<dbReference type="FunFam" id="3.30.930.10:FF:000066">
    <property type="entry name" value="Proline--tRNA ligase"/>
    <property type="match status" value="1"/>
</dbReference>
<evidence type="ECO:0000256" key="1">
    <source>
        <dbReference type="ARBA" id="ARBA00004496"/>
    </source>
</evidence>
<comment type="catalytic activity">
    <reaction evidence="11">
        <text>tRNA(Pro) + L-proline + ATP = L-prolyl-tRNA(Pro) + AMP + diphosphate</text>
        <dbReference type="Rhea" id="RHEA:14305"/>
        <dbReference type="Rhea" id="RHEA-COMP:9700"/>
        <dbReference type="Rhea" id="RHEA-COMP:9702"/>
        <dbReference type="ChEBI" id="CHEBI:30616"/>
        <dbReference type="ChEBI" id="CHEBI:33019"/>
        <dbReference type="ChEBI" id="CHEBI:60039"/>
        <dbReference type="ChEBI" id="CHEBI:78442"/>
        <dbReference type="ChEBI" id="CHEBI:78532"/>
        <dbReference type="ChEBI" id="CHEBI:456215"/>
        <dbReference type="EC" id="6.1.1.15"/>
    </reaction>
</comment>
<evidence type="ECO:0000313" key="13">
    <source>
        <dbReference type="EMBL" id="OQR90819.1"/>
    </source>
</evidence>
<gene>
    <name evidence="13" type="ORF">ACHHYP_05216</name>
</gene>
<dbReference type="GO" id="GO:0006433">
    <property type="term" value="P:prolyl-tRNA aminoacylation"/>
    <property type="evidence" value="ECO:0007669"/>
    <property type="project" value="InterPro"/>
</dbReference>
<dbReference type="Gene3D" id="3.30.930.10">
    <property type="entry name" value="Bira Bifunctional Protein, Domain 2"/>
    <property type="match status" value="2"/>
</dbReference>
<protein>
    <recommendedName>
        <fullName evidence="3">proline--tRNA ligase</fullName>
        <ecNumber evidence="3">6.1.1.15</ecNumber>
    </recommendedName>
    <alternativeName>
        <fullName evidence="10">Prolyl-tRNA synthetase</fullName>
    </alternativeName>
</protein>
<dbReference type="PROSITE" id="PS50862">
    <property type="entry name" value="AA_TRNA_LIGASE_II"/>
    <property type="match status" value="1"/>
</dbReference>
<organism evidence="13 14">
    <name type="scientific">Achlya hypogyna</name>
    <name type="common">Oomycete</name>
    <name type="synonym">Protoachlya hypogyna</name>
    <dbReference type="NCBI Taxonomy" id="1202772"/>
    <lineage>
        <taxon>Eukaryota</taxon>
        <taxon>Sar</taxon>
        <taxon>Stramenopiles</taxon>
        <taxon>Oomycota</taxon>
        <taxon>Saprolegniomycetes</taxon>
        <taxon>Saprolegniales</taxon>
        <taxon>Achlyaceae</taxon>
        <taxon>Achlya</taxon>
    </lineage>
</organism>
<evidence type="ECO:0000313" key="14">
    <source>
        <dbReference type="Proteomes" id="UP000243579"/>
    </source>
</evidence>
<keyword evidence="7" id="KW-0067">ATP-binding</keyword>
<dbReference type="PRINTS" id="PR01046">
    <property type="entry name" value="TRNASYNTHPRO"/>
</dbReference>
<dbReference type="InterPro" id="IPR036621">
    <property type="entry name" value="Anticodon-bd_dom_sf"/>
</dbReference>
<dbReference type="GO" id="GO:0005524">
    <property type="term" value="F:ATP binding"/>
    <property type="evidence" value="ECO:0007669"/>
    <property type="project" value="UniProtKB-KW"/>
</dbReference>
<evidence type="ECO:0000256" key="5">
    <source>
        <dbReference type="ARBA" id="ARBA00022598"/>
    </source>
</evidence>
<dbReference type="Pfam" id="PF03129">
    <property type="entry name" value="HGTP_anticodon"/>
    <property type="match status" value="1"/>
</dbReference>
<dbReference type="InterPro" id="IPR033730">
    <property type="entry name" value="ProRS_core_prok"/>
</dbReference>
<evidence type="ECO:0000256" key="9">
    <source>
        <dbReference type="ARBA" id="ARBA00023146"/>
    </source>
</evidence>
<dbReference type="GO" id="GO:0005739">
    <property type="term" value="C:mitochondrion"/>
    <property type="evidence" value="ECO:0007669"/>
    <property type="project" value="TreeGrafter"/>
</dbReference>
<dbReference type="Gene3D" id="3.40.50.800">
    <property type="entry name" value="Anticodon-binding domain"/>
    <property type="match status" value="1"/>
</dbReference>
<dbReference type="InterPro" id="IPR006195">
    <property type="entry name" value="aa-tRNA-synth_II"/>
</dbReference>
<reference evidence="13 14" key="1">
    <citation type="journal article" date="2014" name="Genome Biol. Evol.">
        <title>The secreted proteins of Achlya hypogyna and Thraustotheca clavata identify the ancestral oomycete secretome and reveal gene acquisitions by horizontal gene transfer.</title>
        <authorList>
            <person name="Misner I."/>
            <person name="Blouin N."/>
            <person name="Leonard G."/>
            <person name="Richards T.A."/>
            <person name="Lane C.E."/>
        </authorList>
    </citation>
    <scope>NUCLEOTIDE SEQUENCE [LARGE SCALE GENOMIC DNA]</scope>
    <source>
        <strain evidence="13 14">ATCC 48635</strain>
    </source>
</reference>
<comment type="caution">
    <text evidence="13">The sequence shown here is derived from an EMBL/GenBank/DDBJ whole genome shotgun (WGS) entry which is preliminary data.</text>
</comment>
<dbReference type="GO" id="GO:0004827">
    <property type="term" value="F:proline-tRNA ligase activity"/>
    <property type="evidence" value="ECO:0007669"/>
    <property type="project" value="UniProtKB-EC"/>
</dbReference>
<dbReference type="STRING" id="1202772.A0A1V9YYD1"/>
<feature type="domain" description="Aminoacyl-transfer RNA synthetases class-II family profile" evidence="12">
    <location>
        <begin position="73"/>
        <end position="456"/>
    </location>
</feature>
<evidence type="ECO:0000256" key="10">
    <source>
        <dbReference type="ARBA" id="ARBA00029731"/>
    </source>
</evidence>
<comment type="subcellular location">
    <subcellularLocation>
        <location evidence="1">Cytoplasm</location>
    </subcellularLocation>
</comment>
<name>A0A1V9YYD1_ACHHY</name>
<dbReference type="AlphaFoldDB" id="A0A1V9YYD1"/>
<dbReference type="Pfam" id="PF00587">
    <property type="entry name" value="tRNA-synt_2b"/>
    <property type="match status" value="1"/>
</dbReference>
<evidence type="ECO:0000256" key="8">
    <source>
        <dbReference type="ARBA" id="ARBA00022917"/>
    </source>
</evidence>
<accession>A0A1V9YYD1</accession>
<dbReference type="SUPFAM" id="SSF55681">
    <property type="entry name" value="Class II aaRS and biotin synthetases"/>
    <property type="match status" value="1"/>
</dbReference>
<keyword evidence="4" id="KW-0963">Cytoplasm</keyword>
<dbReference type="OrthoDB" id="10267474at2759"/>
<evidence type="ECO:0000256" key="11">
    <source>
        <dbReference type="ARBA" id="ARBA00047671"/>
    </source>
</evidence>
<proteinExistence type="predicted"/>
<evidence type="ECO:0000256" key="3">
    <source>
        <dbReference type="ARBA" id="ARBA00012831"/>
    </source>
</evidence>
<evidence type="ECO:0000256" key="2">
    <source>
        <dbReference type="ARBA" id="ARBA00011738"/>
    </source>
</evidence>
<evidence type="ECO:0000259" key="12">
    <source>
        <dbReference type="PROSITE" id="PS50862"/>
    </source>
</evidence>
<dbReference type="InterPro" id="IPR050062">
    <property type="entry name" value="Pro-tRNA_synthetase"/>
</dbReference>
<dbReference type="InterPro" id="IPR004154">
    <property type="entry name" value="Anticodon-bd"/>
</dbReference>
<keyword evidence="6" id="KW-0547">Nucleotide-binding</keyword>
<dbReference type="InterPro" id="IPR004500">
    <property type="entry name" value="Pro-tRNA-synth_IIa_bac-type"/>
</dbReference>
<evidence type="ECO:0000256" key="6">
    <source>
        <dbReference type="ARBA" id="ARBA00022741"/>
    </source>
</evidence>
<evidence type="ECO:0000256" key="4">
    <source>
        <dbReference type="ARBA" id="ARBA00022490"/>
    </source>
</evidence>
<keyword evidence="5" id="KW-0436">Ligase</keyword>
<dbReference type="Proteomes" id="UP000243579">
    <property type="component" value="Unassembled WGS sequence"/>
</dbReference>
<keyword evidence="8" id="KW-0648">Protein biosynthesis</keyword>
<dbReference type="SUPFAM" id="SSF52954">
    <property type="entry name" value="Class II aaRS ABD-related"/>
    <property type="match status" value="1"/>
</dbReference>
<dbReference type="PANTHER" id="PTHR42753:SF2">
    <property type="entry name" value="PROLINE--TRNA LIGASE"/>
    <property type="match status" value="1"/>
</dbReference>